<organism evidence="1 2">
    <name type="scientific">Cymbomonas tetramitiformis</name>
    <dbReference type="NCBI Taxonomy" id="36881"/>
    <lineage>
        <taxon>Eukaryota</taxon>
        <taxon>Viridiplantae</taxon>
        <taxon>Chlorophyta</taxon>
        <taxon>Pyramimonadophyceae</taxon>
        <taxon>Pyramimonadales</taxon>
        <taxon>Pyramimonadaceae</taxon>
        <taxon>Cymbomonas</taxon>
    </lineage>
</organism>
<evidence type="ECO:0000313" key="1">
    <source>
        <dbReference type="EMBL" id="KAK3238150.1"/>
    </source>
</evidence>
<keyword evidence="2" id="KW-1185">Reference proteome</keyword>
<dbReference type="PANTHER" id="PTHR36382">
    <property type="entry name" value="OSJNBA0043L09.26 PROTEIN"/>
    <property type="match status" value="1"/>
</dbReference>
<accession>A0AAE0ETB0</accession>
<reference evidence="1 2" key="1">
    <citation type="journal article" date="2015" name="Genome Biol. Evol.">
        <title>Comparative Genomics of a Bacterivorous Green Alga Reveals Evolutionary Causalities and Consequences of Phago-Mixotrophic Mode of Nutrition.</title>
        <authorList>
            <person name="Burns J.A."/>
            <person name="Paasch A."/>
            <person name="Narechania A."/>
            <person name="Kim E."/>
        </authorList>
    </citation>
    <scope>NUCLEOTIDE SEQUENCE [LARGE SCALE GENOMIC DNA]</scope>
    <source>
        <strain evidence="1 2">PLY_AMNH</strain>
    </source>
</reference>
<gene>
    <name evidence="1" type="ORF">CYMTET_51817</name>
</gene>
<dbReference type="Proteomes" id="UP001190700">
    <property type="component" value="Unassembled WGS sequence"/>
</dbReference>
<name>A0AAE0ETB0_9CHLO</name>
<sequence>MASMIYCTSSCTISIRKQCSPSRGLRAKRVTPAPIKKRQNVPVFRVAASGGPDSFLTPEEAGLVDLAPIDMHEKFLARLTVSSLNLLRVIAEEEGVSVEELNAGKVVDWFTKDAERRQTDPSAGVLKW</sequence>
<proteinExistence type="predicted"/>
<dbReference type="EMBL" id="LGRX02034317">
    <property type="protein sequence ID" value="KAK3238150.1"/>
    <property type="molecule type" value="Genomic_DNA"/>
</dbReference>
<evidence type="ECO:0000313" key="2">
    <source>
        <dbReference type="Proteomes" id="UP001190700"/>
    </source>
</evidence>
<comment type="caution">
    <text evidence="1">The sequence shown here is derived from an EMBL/GenBank/DDBJ whole genome shotgun (WGS) entry which is preliminary data.</text>
</comment>
<dbReference type="AlphaFoldDB" id="A0AAE0ETB0"/>
<protein>
    <submittedName>
        <fullName evidence="1">Uncharacterized protein</fullName>
    </submittedName>
</protein>
<dbReference type="PANTHER" id="PTHR36382:SF2">
    <property type="entry name" value="OS04G0635700 PROTEIN"/>
    <property type="match status" value="1"/>
</dbReference>